<organism evidence="2 3">
    <name type="scientific">Priestia veravalensis</name>
    <dbReference type="NCBI Taxonomy" id="1414648"/>
    <lineage>
        <taxon>Bacteria</taxon>
        <taxon>Bacillati</taxon>
        <taxon>Bacillota</taxon>
        <taxon>Bacilli</taxon>
        <taxon>Bacillales</taxon>
        <taxon>Bacillaceae</taxon>
        <taxon>Priestia</taxon>
    </lineage>
</organism>
<dbReference type="EMBL" id="LNQP01000042">
    <property type="protein sequence ID" value="KSU87503.1"/>
    <property type="molecule type" value="Genomic_DNA"/>
</dbReference>
<comment type="caution">
    <text evidence="2">The sequence shown here is derived from an EMBL/GenBank/DDBJ whole genome shotgun (WGS) entry which is preliminary data.</text>
</comment>
<dbReference type="InterPro" id="IPR007353">
    <property type="entry name" value="DUF421"/>
</dbReference>
<dbReference type="Pfam" id="PF04239">
    <property type="entry name" value="DUF421"/>
    <property type="match status" value="1"/>
</dbReference>
<feature type="domain" description="YetF C-terminal" evidence="1">
    <location>
        <begin position="11"/>
        <end position="58"/>
    </location>
</feature>
<protein>
    <recommendedName>
        <fullName evidence="1">YetF C-terminal domain-containing protein</fullName>
    </recommendedName>
</protein>
<name>A0A0V8JKJ2_9BACI</name>
<evidence type="ECO:0000313" key="3">
    <source>
        <dbReference type="Proteomes" id="UP000053681"/>
    </source>
</evidence>
<reference evidence="2 3" key="1">
    <citation type="submission" date="2015-11" db="EMBL/GenBank/DDBJ databases">
        <title>Bacillus caseinolyticus sp nov.</title>
        <authorList>
            <person name="Dastager S.G."/>
            <person name="Mawlankar R."/>
        </authorList>
    </citation>
    <scope>NUCLEOTIDE SEQUENCE [LARGE SCALE GENOMIC DNA]</scope>
    <source>
        <strain evidence="2 3">SGD-V-76</strain>
    </source>
</reference>
<gene>
    <name evidence="2" type="ORF">AS180_12780</name>
</gene>
<keyword evidence="3" id="KW-1185">Reference proteome</keyword>
<evidence type="ECO:0000259" key="1">
    <source>
        <dbReference type="Pfam" id="PF04239"/>
    </source>
</evidence>
<evidence type="ECO:0000313" key="2">
    <source>
        <dbReference type="EMBL" id="KSU87503.1"/>
    </source>
</evidence>
<dbReference type="Proteomes" id="UP000053681">
    <property type="component" value="Unassembled WGS sequence"/>
</dbReference>
<dbReference type="AlphaFoldDB" id="A0A0V8JKJ2"/>
<sequence length="75" mass="8516">MEAMSIVKSRSGLPRLLIKDGKLVEKELTASSFTLDWVHQQLSIRNIASISDVMLGQIDRSGFIYIDLYEKEQTT</sequence>
<dbReference type="Gene3D" id="3.30.240.20">
    <property type="entry name" value="bsu07140 like domains"/>
    <property type="match status" value="1"/>
</dbReference>
<proteinExistence type="predicted"/>
<dbReference type="InterPro" id="IPR023090">
    <property type="entry name" value="UPF0702_alpha/beta_dom_sf"/>
</dbReference>
<accession>A0A0V8JKJ2</accession>